<organism evidence="2 3">
    <name type="scientific">Mucuna pruriens</name>
    <name type="common">Velvet bean</name>
    <name type="synonym">Dolichos pruriens</name>
    <dbReference type="NCBI Taxonomy" id="157652"/>
    <lineage>
        <taxon>Eukaryota</taxon>
        <taxon>Viridiplantae</taxon>
        <taxon>Streptophyta</taxon>
        <taxon>Embryophyta</taxon>
        <taxon>Tracheophyta</taxon>
        <taxon>Spermatophyta</taxon>
        <taxon>Magnoliopsida</taxon>
        <taxon>eudicotyledons</taxon>
        <taxon>Gunneridae</taxon>
        <taxon>Pentapetalae</taxon>
        <taxon>rosids</taxon>
        <taxon>fabids</taxon>
        <taxon>Fabales</taxon>
        <taxon>Fabaceae</taxon>
        <taxon>Papilionoideae</taxon>
        <taxon>50 kb inversion clade</taxon>
        <taxon>NPAAA clade</taxon>
        <taxon>indigoferoid/millettioid clade</taxon>
        <taxon>Phaseoleae</taxon>
        <taxon>Mucuna</taxon>
    </lineage>
</organism>
<sequence>MTLPYPSTVSSVPLNIGGDSNKSRIGFSQPSPNADSAHRVPNKEWILNTLSNFDPSILAHGGLPFRQIPSSKLPPACDKLIFVTDVDLTGSAGLVGMFPTWAEMTWAKPAKQVEFCIIMTRKRNSGNLHPFDPEIDRTLNRIRKSKNMHVGHSSDNYLQLEPAQSYELKFGLIHMLPKFHNLAGEDSHKHLKEFHMVCSTIRPQGILEDYIKMKAFLFSLDEAAKD</sequence>
<dbReference type="EMBL" id="QJKJ01007845">
    <property type="protein sequence ID" value="RDX81729.1"/>
    <property type="molecule type" value="Genomic_DNA"/>
</dbReference>
<reference evidence="2" key="1">
    <citation type="submission" date="2018-05" db="EMBL/GenBank/DDBJ databases">
        <title>Draft genome of Mucuna pruriens seed.</title>
        <authorList>
            <person name="Nnadi N.E."/>
            <person name="Vos R."/>
            <person name="Hasami M.H."/>
            <person name="Devisetty U.K."/>
            <person name="Aguiy J.C."/>
        </authorList>
    </citation>
    <scope>NUCLEOTIDE SEQUENCE [LARGE SCALE GENOMIC DNA]</scope>
    <source>
        <strain evidence="2">JCA_2017</strain>
    </source>
</reference>
<comment type="caution">
    <text evidence="2">The sequence shown here is derived from an EMBL/GenBank/DDBJ whole genome shotgun (WGS) entry which is preliminary data.</text>
</comment>
<evidence type="ECO:0000313" key="2">
    <source>
        <dbReference type="EMBL" id="RDX81729.1"/>
    </source>
</evidence>
<dbReference type="Proteomes" id="UP000257109">
    <property type="component" value="Unassembled WGS sequence"/>
</dbReference>
<feature type="non-terminal residue" evidence="2">
    <location>
        <position position="1"/>
    </location>
</feature>
<proteinExistence type="predicted"/>
<evidence type="ECO:0000256" key="1">
    <source>
        <dbReference type="SAM" id="MobiDB-lite"/>
    </source>
</evidence>
<dbReference type="AlphaFoldDB" id="A0A371FTP4"/>
<keyword evidence="3" id="KW-1185">Reference proteome</keyword>
<gene>
    <name evidence="2" type="ORF">CR513_37556</name>
</gene>
<feature type="region of interest" description="Disordered" evidence="1">
    <location>
        <begin position="14"/>
        <end position="38"/>
    </location>
</feature>
<name>A0A371FTP4_MUCPR</name>
<accession>A0A371FTP4</accession>
<dbReference type="OrthoDB" id="1422241at2759"/>
<protein>
    <submittedName>
        <fullName evidence="2">Uncharacterized protein</fullName>
    </submittedName>
</protein>
<evidence type="ECO:0000313" key="3">
    <source>
        <dbReference type="Proteomes" id="UP000257109"/>
    </source>
</evidence>